<dbReference type="InterPro" id="IPR028347">
    <property type="entry name" value="START_dom_prot"/>
</dbReference>
<dbReference type="PANTHER" id="PTHR19308">
    <property type="entry name" value="PHOSPHATIDYLCHOLINE TRANSFER PROTEIN"/>
    <property type="match status" value="1"/>
</dbReference>
<feature type="chain" id="PRO_5047367077" description="START domain-containing protein" evidence="1">
    <location>
        <begin position="23"/>
        <end position="223"/>
    </location>
</feature>
<keyword evidence="4" id="KW-1185">Reference proteome</keyword>
<comment type="caution">
    <text evidence="3">The sequence shown here is derived from an EMBL/GenBank/DDBJ whole genome shotgun (WGS) entry which is preliminary data.</text>
</comment>
<organism evidence="3 4">
    <name type="scientific">Alloalcanivorax venustensis ISO4</name>
    <dbReference type="NCBI Taxonomy" id="1177184"/>
    <lineage>
        <taxon>Bacteria</taxon>
        <taxon>Pseudomonadati</taxon>
        <taxon>Pseudomonadota</taxon>
        <taxon>Gammaproteobacteria</taxon>
        <taxon>Oceanospirillales</taxon>
        <taxon>Alcanivoracaceae</taxon>
        <taxon>Alloalcanivorax</taxon>
    </lineage>
</organism>
<evidence type="ECO:0000313" key="3">
    <source>
        <dbReference type="EMBL" id="MBF5052583.1"/>
    </source>
</evidence>
<proteinExistence type="predicted"/>
<protein>
    <recommendedName>
        <fullName evidence="2">START domain-containing protein</fullName>
    </recommendedName>
</protein>
<evidence type="ECO:0000313" key="4">
    <source>
        <dbReference type="Proteomes" id="UP000644441"/>
    </source>
</evidence>
<sequence length="223" mass="24126">MNPLVSLCTGLLLLAVSVSAAAQSWQPNREADARDQVSTWTRDVPDSPVKAFRGVVEVPHGPVPVLAAITAVDTFPEWIFQVQASEAVPDTGGERTYMRFNGIWPVSDRDVVLDNSVSQAPESGAVTLHSVNAEGARPPSDGYVRIPALDNRFVVTPLADGWTRVEFRTFVDPGGKVPVWLANLVATKAPLVTLEGLQAQLEKPRFKNAGQDDLPAVFDGIRF</sequence>
<dbReference type="PROSITE" id="PS50848">
    <property type="entry name" value="START"/>
    <property type="match status" value="1"/>
</dbReference>
<evidence type="ECO:0000256" key="1">
    <source>
        <dbReference type="SAM" id="SignalP"/>
    </source>
</evidence>
<dbReference type="Gene3D" id="3.30.530.20">
    <property type="match status" value="1"/>
</dbReference>
<dbReference type="Pfam" id="PF01852">
    <property type="entry name" value="START"/>
    <property type="match status" value="1"/>
</dbReference>
<dbReference type="PANTHER" id="PTHR19308:SF14">
    <property type="entry name" value="START DOMAIN-CONTAINING PROTEIN"/>
    <property type="match status" value="1"/>
</dbReference>
<evidence type="ECO:0000259" key="2">
    <source>
        <dbReference type="PROSITE" id="PS50848"/>
    </source>
</evidence>
<name>A0ABS0AET6_9GAMM</name>
<reference evidence="3 4" key="1">
    <citation type="submission" date="2012-09" db="EMBL/GenBank/DDBJ databases">
        <title>Genome Sequence of alkane-degrading Bacterium Alcanivorax venustensis ISO4.</title>
        <authorList>
            <person name="Lai Q."/>
            <person name="Shao Z."/>
        </authorList>
    </citation>
    <scope>NUCLEOTIDE SEQUENCE [LARGE SCALE GENOMIC DNA]</scope>
    <source>
        <strain evidence="3 4">ISO4</strain>
    </source>
</reference>
<dbReference type="PIRSF" id="PIRSF039033">
    <property type="entry name" value="START_dom"/>
    <property type="match status" value="1"/>
</dbReference>
<dbReference type="InterPro" id="IPR023393">
    <property type="entry name" value="START-like_dom_sf"/>
</dbReference>
<feature type="domain" description="START" evidence="2">
    <location>
        <begin position="23"/>
        <end position="206"/>
    </location>
</feature>
<dbReference type="InterPro" id="IPR051213">
    <property type="entry name" value="START_lipid_transfer"/>
</dbReference>
<dbReference type="SUPFAM" id="SSF55961">
    <property type="entry name" value="Bet v1-like"/>
    <property type="match status" value="1"/>
</dbReference>
<dbReference type="EMBL" id="ARXR01000007">
    <property type="protein sequence ID" value="MBF5052583.1"/>
    <property type="molecule type" value="Genomic_DNA"/>
</dbReference>
<dbReference type="InterPro" id="IPR002913">
    <property type="entry name" value="START_lipid-bd_dom"/>
</dbReference>
<keyword evidence="1" id="KW-0732">Signal</keyword>
<dbReference type="Proteomes" id="UP000644441">
    <property type="component" value="Unassembled WGS sequence"/>
</dbReference>
<accession>A0ABS0AET6</accession>
<gene>
    <name evidence="3" type="ORF">ISO4_01185</name>
</gene>
<feature type="signal peptide" evidence="1">
    <location>
        <begin position="1"/>
        <end position="22"/>
    </location>
</feature>